<sequence length="167" mass="18902">MNNSTNEISAISNYHLGEKQFRILKIISILSLICMLWHDLDHLRVVIHRSYPILPQQFVTVVIAYIPALCALYMAYKRSPYAALTTFVSGIILLMGFILLHIIGTSAISSIFDTFLGEWKVPFSALHSDSLSWLNLIANMLWSIVMIIVATYILAAQITGRLNQLYK</sequence>
<feature type="transmembrane region" description="Helical" evidence="1">
    <location>
        <begin position="21"/>
        <end position="38"/>
    </location>
</feature>
<accession>A0A3R9S4D3</accession>
<feature type="transmembrane region" description="Helical" evidence="1">
    <location>
        <begin position="58"/>
        <end position="76"/>
    </location>
</feature>
<proteinExistence type="predicted"/>
<dbReference type="Proteomes" id="UP000276905">
    <property type="component" value="Unassembled WGS sequence"/>
</dbReference>
<dbReference type="AlphaFoldDB" id="A0A3R9S4D3"/>
<keyword evidence="1" id="KW-0472">Membrane</keyword>
<evidence type="ECO:0000313" key="2">
    <source>
        <dbReference type="EMBL" id="RSO60915.1"/>
    </source>
</evidence>
<dbReference type="RefSeq" id="WP_125697742.1">
    <property type="nucleotide sequence ID" value="NZ_RFES01000001.1"/>
</dbReference>
<keyword evidence="1" id="KW-1133">Transmembrane helix</keyword>
<evidence type="ECO:0000256" key="1">
    <source>
        <dbReference type="SAM" id="Phobius"/>
    </source>
</evidence>
<name>A0A3R9S4D3_9GAMM</name>
<evidence type="ECO:0000313" key="3">
    <source>
        <dbReference type="Proteomes" id="UP000276905"/>
    </source>
</evidence>
<dbReference type="EMBL" id="RFES01000001">
    <property type="protein sequence ID" value="RSO60915.1"/>
    <property type="molecule type" value="Genomic_DNA"/>
</dbReference>
<comment type="caution">
    <text evidence="2">The sequence shown here is derived from an EMBL/GenBank/DDBJ whole genome shotgun (WGS) entry which is preliminary data.</text>
</comment>
<protein>
    <submittedName>
        <fullName evidence="2">Uncharacterized protein</fullName>
    </submittedName>
</protein>
<feature type="transmembrane region" description="Helical" evidence="1">
    <location>
        <begin position="88"/>
        <end position="112"/>
    </location>
</feature>
<reference evidence="2 3" key="1">
    <citation type="submission" date="2018-10" db="EMBL/GenBank/DDBJ databases">
        <title>GWAS and RNA-Seq identify cryptic mechanisms of antimicrobial resistance in Acinetobacter baumannii.</title>
        <authorList>
            <person name="Sahl J.W."/>
        </authorList>
    </citation>
    <scope>NUCLEOTIDE SEQUENCE [LARGE SCALE GENOMIC DNA]</scope>
    <source>
        <strain evidence="2 3">TG41018</strain>
    </source>
</reference>
<gene>
    <name evidence="2" type="ORF">EA756_02180</name>
</gene>
<organism evidence="2 3">
    <name type="scientific">Acinetobacter lactucae</name>
    <dbReference type="NCBI Taxonomy" id="1785128"/>
    <lineage>
        <taxon>Bacteria</taxon>
        <taxon>Pseudomonadati</taxon>
        <taxon>Pseudomonadota</taxon>
        <taxon>Gammaproteobacteria</taxon>
        <taxon>Moraxellales</taxon>
        <taxon>Moraxellaceae</taxon>
        <taxon>Acinetobacter</taxon>
        <taxon>Acinetobacter calcoaceticus/baumannii complex</taxon>
    </lineage>
</organism>
<feature type="transmembrane region" description="Helical" evidence="1">
    <location>
        <begin position="132"/>
        <end position="155"/>
    </location>
</feature>
<keyword evidence="1" id="KW-0812">Transmembrane</keyword>